<evidence type="ECO:0000313" key="11">
    <source>
        <dbReference type="Proteomes" id="UP000766570"/>
    </source>
</evidence>
<evidence type="ECO:0000256" key="8">
    <source>
        <dbReference type="SAM" id="MobiDB-lite"/>
    </source>
</evidence>
<feature type="transmembrane region" description="Helical" evidence="9">
    <location>
        <begin position="150"/>
        <end position="169"/>
    </location>
</feature>
<dbReference type="PANTHER" id="PTHR31806">
    <property type="entry name" value="PURINE-CYTOSINE PERMEASE FCY2-RELATED"/>
    <property type="match status" value="1"/>
</dbReference>
<feature type="transmembrane region" description="Helical" evidence="9">
    <location>
        <begin position="340"/>
        <end position="362"/>
    </location>
</feature>
<evidence type="ECO:0000313" key="10">
    <source>
        <dbReference type="EMBL" id="MBP2376264.1"/>
    </source>
</evidence>
<feature type="region of interest" description="Disordered" evidence="8">
    <location>
        <begin position="514"/>
        <end position="549"/>
    </location>
</feature>
<dbReference type="InterPro" id="IPR026030">
    <property type="entry name" value="Pur-cyt_permease_Fcy2/21/22"/>
</dbReference>
<name>A0ABS4WJ80_9MICC</name>
<dbReference type="PIRSF" id="PIRSF002744">
    <property type="entry name" value="Pur-cyt_permease"/>
    <property type="match status" value="1"/>
</dbReference>
<dbReference type="EMBL" id="JAGIOE010000001">
    <property type="protein sequence ID" value="MBP2376264.1"/>
    <property type="molecule type" value="Genomic_DNA"/>
</dbReference>
<dbReference type="InterPro" id="IPR001248">
    <property type="entry name" value="Pur-cyt_permease"/>
</dbReference>
<feature type="transmembrane region" description="Helical" evidence="9">
    <location>
        <begin position="260"/>
        <end position="281"/>
    </location>
</feature>
<feature type="transmembrane region" description="Helical" evidence="9">
    <location>
        <begin position="66"/>
        <end position="86"/>
    </location>
</feature>
<feature type="compositionally biased region" description="Polar residues" evidence="8">
    <location>
        <begin position="1"/>
        <end position="11"/>
    </location>
</feature>
<evidence type="ECO:0000256" key="5">
    <source>
        <dbReference type="ARBA" id="ARBA00022989"/>
    </source>
</evidence>
<keyword evidence="6 7" id="KW-0472">Membrane</keyword>
<evidence type="ECO:0000256" key="2">
    <source>
        <dbReference type="ARBA" id="ARBA00008974"/>
    </source>
</evidence>
<reference evidence="10 11" key="1">
    <citation type="submission" date="2021-03" db="EMBL/GenBank/DDBJ databases">
        <title>Sequencing the genomes of 1000 actinobacteria strains.</title>
        <authorList>
            <person name="Klenk H.-P."/>
        </authorList>
    </citation>
    <scope>NUCLEOTIDE SEQUENCE [LARGE SCALE GENOMIC DNA]</scope>
    <source>
        <strain evidence="10 11">DSM 15454</strain>
    </source>
</reference>
<gene>
    <name evidence="10" type="ORF">JOF46_004176</name>
</gene>
<feature type="compositionally biased region" description="Basic and acidic residues" evidence="8">
    <location>
        <begin position="534"/>
        <end position="549"/>
    </location>
</feature>
<comment type="subcellular location">
    <subcellularLocation>
        <location evidence="1">Membrane</location>
        <topology evidence="1">Multi-pass membrane protein</topology>
    </subcellularLocation>
</comment>
<organism evidence="10 11">
    <name type="scientific">Paeniglutamicibacter psychrophenolicus</name>
    <dbReference type="NCBI Taxonomy" id="257454"/>
    <lineage>
        <taxon>Bacteria</taxon>
        <taxon>Bacillati</taxon>
        <taxon>Actinomycetota</taxon>
        <taxon>Actinomycetes</taxon>
        <taxon>Micrococcales</taxon>
        <taxon>Micrococcaceae</taxon>
        <taxon>Paeniglutamicibacter</taxon>
    </lineage>
</organism>
<feature type="transmembrane region" description="Helical" evidence="9">
    <location>
        <begin position="221"/>
        <end position="240"/>
    </location>
</feature>
<evidence type="ECO:0000256" key="9">
    <source>
        <dbReference type="SAM" id="Phobius"/>
    </source>
</evidence>
<accession>A0ABS4WJ80</accession>
<dbReference type="RefSeq" id="WP_209911019.1">
    <property type="nucleotide sequence ID" value="NZ_BAAAMI010000012.1"/>
</dbReference>
<evidence type="ECO:0000256" key="7">
    <source>
        <dbReference type="PIRNR" id="PIRNR002744"/>
    </source>
</evidence>
<evidence type="ECO:0000256" key="6">
    <source>
        <dbReference type="ARBA" id="ARBA00023136"/>
    </source>
</evidence>
<feature type="transmembrane region" description="Helical" evidence="9">
    <location>
        <begin position="181"/>
        <end position="201"/>
    </location>
</feature>
<sequence>MSRKAASSSESVTHEVEDSLQPIPESARTTKLSGQFWIWAGANVAPINWILGALGIHLGLGLADTLTVLIAGNVIGMLGFGFFVILGQKTGATGMLLARGAFGRRGAYLPAAIQAVIAIGWSAVNTWVILDLIMALFGMIGWVDPTAGNMLWRIATAAVIMTIQVIICYRGYKAIARFERITMPPTIIVLIAMSILAWTQLDIDWGYQGPVGEVLTGMPRIAAMSSIMTAIGIGWGIGWFTYAPDYSRFVSKRIKQHKLYLVSVLGQFLPVVWLGILGASLATKNGTADPGQLIVESFGTLSIPVILLVIHGPIATNIINMYTFGVATQALDINVSRKKLSILVGVLAMGAVIAFLFATDFAEVLHNWIIAIAAWVATWGGIMAVHYFVFERRHKDFSYLFLDPRSTKLKAFNPAAFIAFAGGIFMTWMCMYGSVPALQGPIATAVGGIDFSWLAGTATSAGLYFVLGYARFKSRIERGVPLGLKLGCSDEEFIRQHGSAEFLLAEQRIEDHVPDDASLLTQDQPPARPLAAPAEHEPGGDSAKHRIGS</sequence>
<feature type="transmembrane region" description="Helical" evidence="9">
    <location>
        <begin position="411"/>
        <end position="431"/>
    </location>
</feature>
<comment type="caution">
    <text evidence="10">The sequence shown here is derived from an EMBL/GenBank/DDBJ whole genome shotgun (WGS) entry which is preliminary data.</text>
</comment>
<feature type="transmembrane region" description="Helical" evidence="9">
    <location>
        <begin position="36"/>
        <end position="60"/>
    </location>
</feature>
<feature type="transmembrane region" description="Helical" evidence="9">
    <location>
        <begin position="301"/>
        <end position="319"/>
    </location>
</feature>
<dbReference type="Pfam" id="PF02133">
    <property type="entry name" value="Transp_cyt_pur"/>
    <property type="match status" value="1"/>
</dbReference>
<evidence type="ECO:0000256" key="4">
    <source>
        <dbReference type="ARBA" id="ARBA00022692"/>
    </source>
</evidence>
<keyword evidence="4 9" id="KW-0812">Transmembrane</keyword>
<comment type="similarity">
    <text evidence="2 7">Belongs to the purine-cytosine permease (2.A.39) family.</text>
</comment>
<proteinExistence type="inferred from homology"/>
<feature type="transmembrane region" description="Helical" evidence="9">
    <location>
        <begin position="107"/>
        <end position="130"/>
    </location>
</feature>
<dbReference type="Proteomes" id="UP000766570">
    <property type="component" value="Unassembled WGS sequence"/>
</dbReference>
<keyword evidence="3 7" id="KW-0813">Transport</keyword>
<keyword evidence="11" id="KW-1185">Reference proteome</keyword>
<evidence type="ECO:0000256" key="3">
    <source>
        <dbReference type="ARBA" id="ARBA00022448"/>
    </source>
</evidence>
<dbReference type="CDD" id="cd11484">
    <property type="entry name" value="SLC-NCS1sbd_CobB-like"/>
    <property type="match status" value="1"/>
</dbReference>
<evidence type="ECO:0000256" key="1">
    <source>
        <dbReference type="ARBA" id="ARBA00004141"/>
    </source>
</evidence>
<dbReference type="Gene3D" id="1.10.4160.10">
    <property type="entry name" value="Hydantoin permease"/>
    <property type="match status" value="1"/>
</dbReference>
<feature type="transmembrane region" description="Helical" evidence="9">
    <location>
        <begin position="451"/>
        <end position="470"/>
    </location>
</feature>
<feature type="transmembrane region" description="Helical" evidence="9">
    <location>
        <begin position="368"/>
        <end position="390"/>
    </location>
</feature>
<feature type="region of interest" description="Disordered" evidence="8">
    <location>
        <begin position="1"/>
        <end position="20"/>
    </location>
</feature>
<dbReference type="PANTHER" id="PTHR31806:SF1">
    <property type="entry name" value="PURINE-CYTOSINE PERMEASE FCY2-RELATED"/>
    <property type="match status" value="1"/>
</dbReference>
<protein>
    <submittedName>
        <fullName evidence="10">Toxin CptA</fullName>
    </submittedName>
</protein>
<keyword evidence="5 9" id="KW-1133">Transmembrane helix</keyword>